<comment type="caution">
    <text evidence="4">The sequence shown here is derived from an EMBL/GenBank/DDBJ whole genome shotgun (WGS) entry which is preliminary data.</text>
</comment>
<name>A0A365L851_9BACL</name>
<dbReference type="AlphaFoldDB" id="A0A365L851"/>
<dbReference type="PROSITE" id="PS50887">
    <property type="entry name" value="GGDEF"/>
    <property type="match status" value="1"/>
</dbReference>
<protein>
    <submittedName>
        <fullName evidence="4">GGDEF-domain containing protein</fullName>
    </submittedName>
</protein>
<evidence type="ECO:0000313" key="5">
    <source>
        <dbReference type="Proteomes" id="UP000251002"/>
    </source>
</evidence>
<evidence type="ECO:0000256" key="1">
    <source>
        <dbReference type="SAM" id="Phobius"/>
    </source>
</evidence>
<dbReference type="Gene3D" id="3.30.70.270">
    <property type="match status" value="1"/>
</dbReference>
<dbReference type="SMART" id="SM00052">
    <property type="entry name" value="EAL"/>
    <property type="match status" value="1"/>
</dbReference>
<keyword evidence="5" id="KW-1185">Reference proteome</keyword>
<dbReference type="SUPFAM" id="SSF55073">
    <property type="entry name" value="Nucleotide cyclase"/>
    <property type="match status" value="1"/>
</dbReference>
<dbReference type="InterPro" id="IPR029787">
    <property type="entry name" value="Nucleotide_cyclase"/>
</dbReference>
<proteinExistence type="predicted"/>
<dbReference type="InterPro" id="IPR000160">
    <property type="entry name" value="GGDEF_dom"/>
</dbReference>
<evidence type="ECO:0000259" key="3">
    <source>
        <dbReference type="PROSITE" id="PS50887"/>
    </source>
</evidence>
<evidence type="ECO:0000259" key="2">
    <source>
        <dbReference type="PROSITE" id="PS50883"/>
    </source>
</evidence>
<organism evidence="4 5">
    <name type="scientific">Planococcus halotolerans</name>
    <dbReference type="NCBI Taxonomy" id="2233542"/>
    <lineage>
        <taxon>Bacteria</taxon>
        <taxon>Bacillati</taxon>
        <taxon>Bacillota</taxon>
        <taxon>Bacilli</taxon>
        <taxon>Bacillales</taxon>
        <taxon>Caryophanaceae</taxon>
        <taxon>Planococcus</taxon>
    </lineage>
</organism>
<feature type="transmembrane region" description="Helical" evidence="1">
    <location>
        <begin position="30"/>
        <end position="51"/>
    </location>
</feature>
<dbReference type="Gene3D" id="3.20.20.450">
    <property type="entry name" value="EAL domain"/>
    <property type="match status" value="1"/>
</dbReference>
<keyword evidence="1" id="KW-1133">Transmembrane helix</keyword>
<sequence length="562" mass="63781">MNFLLTGFFIQVAADLLYVYVSFQESYQPGHLVDVLWLLSTLLIGLSGYYAKSNDGNSVWALKNNAKDKDAAFPYLSILILLVLVVHSYQYDLNGLSTGLLVTFCLVLGRQMQVLRKNRQLVEQYRYLAYHDQLTDLRNRSSFKVEIENLLADYPTKQMALLLIDLDQFKVVNDTLGHHIGDQVLIKTAERLQTAMEKNMMLFRLGGDEFIIVILDATDEKCEAVANKLLNLFHKSLDVDEFEVNITPSIGISKYPENGYTPEDLMKSADAAMYLSKENGKNGYSFFNVELSQEKIRKMTIENALKKAVQKNQFILYYQPKVVLGTRKIIGMEALLRWQHPELGWISPVEFIPVAEETGQIVAIGEWVLEEACRQNKQWQDAGYPPLSVSVNVSVLQFKHGKFLDTVEQVLKKTGLDTRYLELEITESIMQNIKESKRILISLQQMGIKISIDDFGTGYSSLNVLQKLPIDTLKIDKSFVDELDIDAMNPMVKAIIDLGLNLDMILVAEGIESENQMKVLIEHGCTIGQGYLFSKPVTPEDFEELMKIPELMADKIEQGTAR</sequence>
<dbReference type="FunFam" id="3.20.20.450:FF:000001">
    <property type="entry name" value="Cyclic di-GMP phosphodiesterase yahA"/>
    <property type="match status" value="1"/>
</dbReference>
<accession>A0A365L851</accession>
<keyword evidence="1" id="KW-0812">Transmembrane</keyword>
<dbReference type="Pfam" id="PF00563">
    <property type="entry name" value="EAL"/>
    <property type="match status" value="1"/>
</dbReference>
<keyword evidence="1" id="KW-0472">Membrane</keyword>
<dbReference type="NCBIfam" id="TIGR00254">
    <property type="entry name" value="GGDEF"/>
    <property type="match status" value="1"/>
</dbReference>
<dbReference type="EMBL" id="QLZR01000001">
    <property type="protein sequence ID" value="RAZ81592.1"/>
    <property type="molecule type" value="Genomic_DNA"/>
</dbReference>
<dbReference type="InterPro" id="IPR001633">
    <property type="entry name" value="EAL_dom"/>
</dbReference>
<dbReference type="InterPro" id="IPR035919">
    <property type="entry name" value="EAL_sf"/>
</dbReference>
<gene>
    <name evidence="4" type="ORF">DP120_02140</name>
</gene>
<dbReference type="CDD" id="cd01948">
    <property type="entry name" value="EAL"/>
    <property type="match status" value="1"/>
</dbReference>
<feature type="domain" description="EAL" evidence="2">
    <location>
        <begin position="298"/>
        <end position="550"/>
    </location>
</feature>
<evidence type="ECO:0000313" key="4">
    <source>
        <dbReference type="EMBL" id="RAZ81592.1"/>
    </source>
</evidence>
<dbReference type="PANTHER" id="PTHR44757:SF2">
    <property type="entry name" value="BIOFILM ARCHITECTURE MAINTENANCE PROTEIN MBAA"/>
    <property type="match status" value="1"/>
</dbReference>
<dbReference type="SUPFAM" id="SSF141868">
    <property type="entry name" value="EAL domain-like"/>
    <property type="match status" value="1"/>
</dbReference>
<dbReference type="PROSITE" id="PS50883">
    <property type="entry name" value="EAL"/>
    <property type="match status" value="1"/>
</dbReference>
<dbReference type="CDD" id="cd01949">
    <property type="entry name" value="GGDEF"/>
    <property type="match status" value="1"/>
</dbReference>
<dbReference type="PANTHER" id="PTHR44757">
    <property type="entry name" value="DIGUANYLATE CYCLASE DGCP"/>
    <property type="match status" value="1"/>
</dbReference>
<dbReference type="Proteomes" id="UP000251002">
    <property type="component" value="Unassembled WGS sequence"/>
</dbReference>
<feature type="transmembrane region" description="Helical" evidence="1">
    <location>
        <begin position="72"/>
        <end position="89"/>
    </location>
</feature>
<feature type="domain" description="GGDEF" evidence="3">
    <location>
        <begin position="157"/>
        <end position="289"/>
    </location>
</feature>
<dbReference type="SMART" id="SM00267">
    <property type="entry name" value="GGDEF"/>
    <property type="match status" value="1"/>
</dbReference>
<dbReference type="InterPro" id="IPR043128">
    <property type="entry name" value="Rev_trsase/Diguanyl_cyclase"/>
</dbReference>
<dbReference type="InterPro" id="IPR052155">
    <property type="entry name" value="Biofilm_reg_signaling"/>
</dbReference>
<dbReference type="Pfam" id="PF00990">
    <property type="entry name" value="GGDEF"/>
    <property type="match status" value="1"/>
</dbReference>
<reference evidence="4 5" key="1">
    <citation type="submission" date="2018-06" db="EMBL/GenBank/DDBJ databases">
        <title>The draft genome sequences of strains SCU63 and S1.</title>
        <authorList>
            <person name="Gan L."/>
        </authorList>
    </citation>
    <scope>NUCLEOTIDE SEQUENCE [LARGE SCALE GENOMIC DNA]</scope>
    <source>
        <strain evidence="4 5">SCU63</strain>
    </source>
</reference>